<evidence type="ECO:0000313" key="3">
    <source>
        <dbReference type="Proteomes" id="UP001166021"/>
    </source>
</evidence>
<evidence type="ECO:0000313" key="2">
    <source>
        <dbReference type="EMBL" id="MBD0777706.1"/>
    </source>
</evidence>
<organism evidence="2 3">
    <name type="scientific">Maribacter aquimaris</name>
    <dbReference type="NCBI Taxonomy" id="2737171"/>
    <lineage>
        <taxon>Bacteria</taxon>
        <taxon>Pseudomonadati</taxon>
        <taxon>Bacteroidota</taxon>
        <taxon>Flavobacteriia</taxon>
        <taxon>Flavobacteriales</taxon>
        <taxon>Flavobacteriaceae</taxon>
        <taxon>Maribacter</taxon>
    </lineage>
</organism>
<sequence length="29" mass="3330">MNQIIANITLIVEDYDKALTFYTQKLGVN</sequence>
<protein>
    <submittedName>
        <fullName evidence="2">VOC family protein</fullName>
    </submittedName>
</protein>
<keyword evidence="3" id="KW-1185">Reference proteome</keyword>
<dbReference type="Pfam" id="PF00903">
    <property type="entry name" value="Glyoxalase"/>
    <property type="match status" value="1"/>
</dbReference>
<accession>A0ABR7V1W6</accession>
<evidence type="ECO:0000259" key="1">
    <source>
        <dbReference type="Pfam" id="PF00903"/>
    </source>
</evidence>
<dbReference type="SUPFAM" id="SSF54593">
    <property type="entry name" value="Glyoxalase/Bleomycin resistance protein/Dihydroxybiphenyl dioxygenase"/>
    <property type="match status" value="1"/>
</dbReference>
<dbReference type="Gene3D" id="3.10.180.10">
    <property type="entry name" value="2,3-Dihydroxybiphenyl 1,2-Dioxygenase, domain 1"/>
    <property type="match status" value="1"/>
</dbReference>
<comment type="caution">
    <text evidence="2">The sequence shown here is derived from an EMBL/GenBank/DDBJ whole genome shotgun (WGS) entry which is preliminary data.</text>
</comment>
<dbReference type="InterPro" id="IPR004360">
    <property type="entry name" value="Glyas_Fos-R_dOase_dom"/>
</dbReference>
<reference evidence="2" key="1">
    <citation type="submission" date="2020-05" db="EMBL/GenBank/DDBJ databases">
        <title>The draft genome sequence of Maribacter sp. ANRC-HE7.</title>
        <authorList>
            <person name="Mu L."/>
        </authorList>
    </citation>
    <scope>NUCLEOTIDE SEQUENCE</scope>
    <source>
        <strain evidence="2">ANRC-HE7</strain>
    </source>
</reference>
<proteinExistence type="predicted"/>
<dbReference type="RefSeq" id="WP_188243211.1">
    <property type="nucleotide sequence ID" value="NZ_JABTCF010000003.1"/>
</dbReference>
<dbReference type="InterPro" id="IPR029068">
    <property type="entry name" value="Glyas_Bleomycin-R_OHBP_Dase"/>
</dbReference>
<dbReference type="Proteomes" id="UP001166021">
    <property type="component" value="Unassembled WGS sequence"/>
</dbReference>
<feature type="domain" description="Glyoxalase/fosfomycin resistance/dioxygenase" evidence="1">
    <location>
        <begin position="5"/>
        <end position="28"/>
    </location>
</feature>
<dbReference type="EMBL" id="JABTCF010000003">
    <property type="protein sequence ID" value="MBD0777706.1"/>
    <property type="molecule type" value="Genomic_DNA"/>
</dbReference>
<gene>
    <name evidence="2" type="ORF">HPE56_07865</name>
</gene>
<name>A0ABR7V1W6_9FLAO</name>